<accession>K6Y8J2</accession>
<organism evidence="2 3">
    <name type="scientific">Aliiglaciecola lipolytica E3</name>
    <dbReference type="NCBI Taxonomy" id="1127673"/>
    <lineage>
        <taxon>Bacteria</taxon>
        <taxon>Pseudomonadati</taxon>
        <taxon>Pseudomonadota</taxon>
        <taxon>Gammaproteobacteria</taxon>
        <taxon>Alteromonadales</taxon>
        <taxon>Alteromonadaceae</taxon>
        <taxon>Aliiglaciecola</taxon>
    </lineage>
</organism>
<dbReference type="EMBL" id="BAEN01000011">
    <property type="protein sequence ID" value="GAC12963.1"/>
    <property type="molecule type" value="Genomic_DNA"/>
</dbReference>
<dbReference type="OrthoDB" id="6240672at2"/>
<keyword evidence="1" id="KW-1133">Transmembrane helix</keyword>
<sequence length="126" mass="14753">MSEQSSWHGENRRITPRSHDKFYQIVLALNIVAWLIFVASLIVFHYARPELISGVQEYWGVTGREDWSMSLSIYLILLLGLCTVMSIFVLFMRRFRTRRQNDYFGINVVILLAISITVLIWILSDL</sequence>
<reference evidence="2 3" key="1">
    <citation type="journal article" date="2017" name="Antonie Van Leeuwenhoek">
        <title>Rhizobium rhizosphaerae sp. nov., a novel species isolated from rice rhizosphere.</title>
        <authorList>
            <person name="Zhao J.J."/>
            <person name="Zhang J."/>
            <person name="Zhang R.J."/>
            <person name="Zhang C.W."/>
            <person name="Yin H.Q."/>
            <person name="Zhang X.X."/>
        </authorList>
    </citation>
    <scope>NUCLEOTIDE SEQUENCE [LARGE SCALE GENOMIC DNA]</scope>
    <source>
        <strain evidence="2 3">E3</strain>
    </source>
</reference>
<dbReference type="Proteomes" id="UP000006334">
    <property type="component" value="Unassembled WGS sequence"/>
</dbReference>
<keyword evidence="3" id="KW-1185">Reference proteome</keyword>
<protein>
    <submittedName>
        <fullName evidence="2">Uncharacterized protein</fullName>
    </submittedName>
</protein>
<keyword evidence="1" id="KW-0812">Transmembrane</keyword>
<feature type="transmembrane region" description="Helical" evidence="1">
    <location>
        <begin position="103"/>
        <end position="123"/>
    </location>
</feature>
<keyword evidence="1" id="KW-0472">Membrane</keyword>
<comment type="caution">
    <text evidence="2">The sequence shown here is derived from an EMBL/GenBank/DDBJ whole genome shotgun (WGS) entry which is preliminary data.</text>
</comment>
<proteinExistence type="predicted"/>
<evidence type="ECO:0000313" key="3">
    <source>
        <dbReference type="Proteomes" id="UP000006334"/>
    </source>
</evidence>
<dbReference type="STRING" id="1127673.GLIP_0313"/>
<dbReference type="RefSeq" id="WP_008842783.1">
    <property type="nucleotide sequence ID" value="NZ_BAEN01000011.1"/>
</dbReference>
<gene>
    <name evidence="2" type="ORF">GLIP_0313</name>
</gene>
<evidence type="ECO:0000313" key="2">
    <source>
        <dbReference type="EMBL" id="GAC12963.1"/>
    </source>
</evidence>
<evidence type="ECO:0000256" key="1">
    <source>
        <dbReference type="SAM" id="Phobius"/>
    </source>
</evidence>
<name>K6Y8J2_9ALTE</name>
<dbReference type="AlphaFoldDB" id="K6Y8J2"/>
<feature type="transmembrane region" description="Helical" evidence="1">
    <location>
        <begin position="22"/>
        <end position="47"/>
    </location>
</feature>
<dbReference type="eggNOG" id="ENOG50332DZ">
    <property type="taxonomic scope" value="Bacteria"/>
</dbReference>
<feature type="transmembrane region" description="Helical" evidence="1">
    <location>
        <begin position="67"/>
        <end position="91"/>
    </location>
</feature>